<dbReference type="CDD" id="cd16833">
    <property type="entry name" value="YfiH"/>
    <property type="match status" value="1"/>
</dbReference>
<comment type="caution">
    <text evidence="2">The sequence shown here is derived from an EMBL/GenBank/DDBJ whole genome shotgun (WGS) entry which is preliminary data.</text>
</comment>
<dbReference type="Pfam" id="PF02578">
    <property type="entry name" value="Cu-oxidase_4"/>
    <property type="match status" value="1"/>
</dbReference>
<evidence type="ECO:0000313" key="2">
    <source>
        <dbReference type="EMBL" id="MBW4768775.1"/>
    </source>
</evidence>
<accession>A0ABS6YB27</accession>
<proteinExistence type="inferred from homology"/>
<dbReference type="NCBIfam" id="TIGR00726">
    <property type="entry name" value="peptidoglycan editing factor PgeF"/>
    <property type="match status" value="1"/>
</dbReference>
<organism evidence="2 3">
    <name type="scientific">Hoylesella nanceiensis</name>
    <dbReference type="NCBI Taxonomy" id="425941"/>
    <lineage>
        <taxon>Bacteria</taxon>
        <taxon>Pseudomonadati</taxon>
        <taxon>Bacteroidota</taxon>
        <taxon>Bacteroidia</taxon>
        <taxon>Bacteroidales</taxon>
        <taxon>Prevotellaceae</taxon>
        <taxon>Hoylesella</taxon>
    </lineage>
</organism>
<sequence length="289" mass="31908">MIPKLHQYQLDNNVTAFSTMRSCDENSLQAEGKVSDAYASFNINPWVGDNEEQVNNNRLELAKALEIDEKNIVLPHQTHQTEVRQIASEFLSLPSSVQSMLLEGVDALITNEPNVCIGVSTADCVPVIMYDAEHKAIAVAHAGWRGTVENIMRKTVEKMYRSFNTDPKTLQVVIGPSISFESFEVGSDVFNAFNEKGLATDTQCVCSSAQLPSTNNNNVLVDNSAKDNEPKWHIDLAQCNKKQLESLGVPAQNITLSGICTYSNHHEYFSARRLGTASGRIYTGILLRG</sequence>
<dbReference type="EMBL" id="JAHXCT010000002">
    <property type="protein sequence ID" value="MBW4768775.1"/>
    <property type="molecule type" value="Genomic_DNA"/>
</dbReference>
<dbReference type="PANTHER" id="PTHR30616">
    <property type="entry name" value="UNCHARACTERIZED PROTEIN YFIH"/>
    <property type="match status" value="1"/>
</dbReference>
<gene>
    <name evidence="2" type="primary">pgeF</name>
    <name evidence="2" type="ORF">KZO38_03235</name>
</gene>
<protein>
    <recommendedName>
        <fullName evidence="1">Purine nucleoside phosphorylase</fullName>
    </recommendedName>
</protein>
<evidence type="ECO:0000256" key="1">
    <source>
        <dbReference type="RuleBase" id="RU361274"/>
    </source>
</evidence>
<dbReference type="PANTHER" id="PTHR30616:SF2">
    <property type="entry name" value="PURINE NUCLEOSIDE PHOSPHORYLASE LACC1"/>
    <property type="match status" value="1"/>
</dbReference>
<name>A0ABS6YB27_9BACT</name>
<dbReference type="Proteomes" id="UP000788426">
    <property type="component" value="Unassembled WGS sequence"/>
</dbReference>
<keyword evidence="3" id="KW-1185">Reference proteome</keyword>
<dbReference type="InterPro" id="IPR003730">
    <property type="entry name" value="Cu_polyphenol_OxRdtase"/>
</dbReference>
<evidence type="ECO:0000313" key="3">
    <source>
        <dbReference type="Proteomes" id="UP000788426"/>
    </source>
</evidence>
<reference evidence="2 3" key="1">
    <citation type="submission" date="2021-07" db="EMBL/GenBank/DDBJ databases">
        <title>Genomic diversity and antimicrobial resistance of Prevotella spp. isolated from chronic lung disease airways.</title>
        <authorList>
            <person name="Webb K.A."/>
            <person name="Olagoke O.S."/>
            <person name="Baird T."/>
            <person name="Neill J."/>
            <person name="Pham A."/>
            <person name="Wells T.J."/>
            <person name="Ramsay K.A."/>
            <person name="Bell S.C."/>
            <person name="Sarovich D.S."/>
            <person name="Price E.P."/>
        </authorList>
    </citation>
    <scope>NUCLEOTIDE SEQUENCE [LARGE SCALE GENOMIC DNA]</scope>
    <source>
        <strain evidence="2 3">SCHI0011.S.12</strain>
    </source>
</reference>
<comment type="similarity">
    <text evidence="1">Belongs to the purine nucleoside phosphorylase YfiH/LACC1 family.</text>
</comment>
<dbReference type="RefSeq" id="WP_219479823.1">
    <property type="nucleotide sequence ID" value="NZ_JAHXCT010000002.1"/>
</dbReference>